<accession>A0A7J6WV64</accession>
<dbReference type="AlphaFoldDB" id="A0A7J6WV64"/>
<keyword evidence="3" id="KW-1185">Reference proteome</keyword>
<dbReference type="Proteomes" id="UP000554482">
    <property type="component" value="Unassembled WGS sequence"/>
</dbReference>
<evidence type="ECO:0000313" key="3">
    <source>
        <dbReference type="Proteomes" id="UP000554482"/>
    </source>
</evidence>
<feature type="region of interest" description="Disordered" evidence="1">
    <location>
        <begin position="1"/>
        <end position="41"/>
    </location>
</feature>
<reference evidence="2 3" key="1">
    <citation type="submission" date="2020-06" db="EMBL/GenBank/DDBJ databases">
        <title>Transcriptomic and genomic resources for Thalictrum thalictroides and T. hernandezii: Facilitating candidate gene discovery in an emerging model plant lineage.</title>
        <authorList>
            <person name="Arias T."/>
            <person name="Riano-Pachon D.M."/>
            <person name="Di Stilio V.S."/>
        </authorList>
    </citation>
    <scope>NUCLEOTIDE SEQUENCE [LARGE SCALE GENOMIC DNA]</scope>
    <source>
        <strain evidence="3">cv. WT478/WT964</strain>
        <tissue evidence="2">Leaves</tissue>
    </source>
</reference>
<sequence>MGFLAFLRRKRRSSKRRVDDDKQEVQLPQPDQLIDSSKSDEDDFTVISHPITINTTAVIRRFS</sequence>
<evidence type="ECO:0000256" key="1">
    <source>
        <dbReference type="SAM" id="MobiDB-lite"/>
    </source>
</evidence>
<comment type="caution">
    <text evidence="2">The sequence shown here is derived from an EMBL/GenBank/DDBJ whole genome shotgun (WGS) entry which is preliminary data.</text>
</comment>
<evidence type="ECO:0000313" key="2">
    <source>
        <dbReference type="EMBL" id="KAF5201301.1"/>
    </source>
</evidence>
<proteinExistence type="predicted"/>
<dbReference type="EMBL" id="JABWDY010009611">
    <property type="protein sequence ID" value="KAF5201301.1"/>
    <property type="molecule type" value="Genomic_DNA"/>
</dbReference>
<protein>
    <submittedName>
        <fullName evidence="2">Uncharacterized protein</fullName>
    </submittedName>
</protein>
<gene>
    <name evidence="2" type="ORF">FRX31_009114</name>
</gene>
<organism evidence="2 3">
    <name type="scientific">Thalictrum thalictroides</name>
    <name type="common">Rue-anemone</name>
    <name type="synonym">Anemone thalictroides</name>
    <dbReference type="NCBI Taxonomy" id="46969"/>
    <lineage>
        <taxon>Eukaryota</taxon>
        <taxon>Viridiplantae</taxon>
        <taxon>Streptophyta</taxon>
        <taxon>Embryophyta</taxon>
        <taxon>Tracheophyta</taxon>
        <taxon>Spermatophyta</taxon>
        <taxon>Magnoliopsida</taxon>
        <taxon>Ranunculales</taxon>
        <taxon>Ranunculaceae</taxon>
        <taxon>Thalictroideae</taxon>
        <taxon>Thalictrum</taxon>
    </lineage>
</organism>
<name>A0A7J6WV64_THATH</name>